<feature type="region of interest" description="Disordered" evidence="6">
    <location>
        <begin position="481"/>
        <end position="500"/>
    </location>
</feature>
<dbReference type="PANTHER" id="PTHR16088:SF3">
    <property type="entry name" value="GON-4-LIKE PROTEIN"/>
    <property type="match status" value="1"/>
</dbReference>
<keyword evidence="3" id="KW-0804">Transcription</keyword>
<evidence type="ECO:0000256" key="6">
    <source>
        <dbReference type="SAM" id="MobiDB-lite"/>
    </source>
</evidence>
<evidence type="ECO:0008006" key="9">
    <source>
        <dbReference type="Google" id="ProtNLM"/>
    </source>
</evidence>
<dbReference type="InterPro" id="IPR052435">
    <property type="entry name" value="YY1-Transcr_Regul"/>
</dbReference>
<evidence type="ECO:0000256" key="4">
    <source>
        <dbReference type="ARBA" id="ARBA00023242"/>
    </source>
</evidence>
<accession>A0AAD9N4W5</accession>
<dbReference type="InterPro" id="IPR036600">
    <property type="entry name" value="PAH_sf"/>
</dbReference>
<reference evidence="7" key="1">
    <citation type="journal article" date="2023" name="Mol. Biol. Evol.">
        <title>Third-Generation Sequencing Reveals the Adaptive Role of the Epigenome in Three Deep-Sea Polychaetes.</title>
        <authorList>
            <person name="Perez M."/>
            <person name="Aroh O."/>
            <person name="Sun Y."/>
            <person name="Lan Y."/>
            <person name="Juniper S.K."/>
            <person name="Young C.R."/>
            <person name="Angers B."/>
            <person name="Qian P.Y."/>
        </authorList>
    </citation>
    <scope>NUCLEOTIDE SEQUENCE</scope>
    <source>
        <strain evidence="7">P08H-3</strain>
    </source>
</reference>
<feature type="region of interest" description="Disordered" evidence="6">
    <location>
        <begin position="411"/>
        <end position="430"/>
    </location>
</feature>
<feature type="compositionally biased region" description="Basic residues" evidence="6">
    <location>
        <begin position="625"/>
        <end position="637"/>
    </location>
</feature>
<dbReference type="PANTHER" id="PTHR16088">
    <property type="entry name" value="YY1 ASSOCIATED PROTEIN-RELATED"/>
    <property type="match status" value="1"/>
</dbReference>
<evidence type="ECO:0000256" key="1">
    <source>
        <dbReference type="ARBA" id="ARBA00004123"/>
    </source>
</evidence>
<dbReference type="EMBL" id="JAODUP010000248">
    <property type="protein sequence ID" value="KAK2155126.1"/>
    <property type="molecule type" value="Genomic_DNA"/>
</dbReference>
<dbReference type="Proteomes" id="UP001208570">
    <property type="component" value="Unassembled WGS sequence"/>
</dbReference>
<evidence type="ECO:0000256" key="2">
    <source>
        <dbReference type="ARBA" id="ARBA00023015"/>
    </source>
</evidence>
<name>A0AAD9N4W5_9ANNE</name>
<dbReference type="GO" id="GO:0005634">
    <property type="term" value="C:nucleus"/>
    <property type="evidence" value="ECO:0007669"/>
    <property type="project" value="UniProtKB-SubCell"/>
</dbReference>
<feature type="compositionally biased region" description="Polar residues" evidence="6">
    <location>
        <begin position="411"/>
        <end position="423"/>
    </location>
</feature>
<dbReference type="GO" id="GO:0006355">
    <property type="term" value="P:regulation of DNA-templated transcription"/>
    <property type="evidence" value="ECO:0007669"/>
    <property type="project" value="InterPro"/>
</dbReference>
<sequence>MAKNLLLELKALGDTTEVRKGQSYMKPPNLEEAIQITELDMGTGNPEAEELLTKNLTTMASQRKASLEYPLTYKQMDTLVSSAVFLFPQMLPDYALVAAGSCKKRVAFTHAEDNLLAMGFDQFHQLEKRYLYIHKFLLPTKQREQIRFRHKNLRARHNGQAKCALNYWYENGHLPEFQRYYELEDVADIKAPRYRDPELLPGWYEAYFSTKKQIEQTCQRFADFAELFQYFIDLDITRSCDNDISQQVLDSLMSVITDDNTTSIGSTVIDDVPPMLPVVTVTDVSQQPQSVVMLTTSQLEQLGIKVNVIEPSEVSLNTSTSSQQCVLAATEQSAITSQNICVSQGPSQPGEELNISSQSLISHAFSEATGIPLDNFQSETESKILDGNTTLSEMLSPVVLSEVVMNEDDNNLNTSNIPECNNNDGDDVGEDKDVNDVDVRQSCVDTERTSRVNTVTADKEASVLPSSVGEQNTVYVMGEERCSNDDQGRPADEKSITDPEEPHCLSAASELDPVDVNEASDRGTITAGLKSKETAVEEQQSLGPTSNNKHTDVICEETSVKNTSMSSLVDGHETVSGSPDCLILNKSNDSPVKHTIRVMAELAQLITPPAKISPLKLPHQHRASFMTPHKKSPRKSPLKPLRPLGSVVSSSPVKLNLPKKSLMGRPRLYNKTTHRKDFNKKAQNIAPKGFVVQTYVSPVKLAAASIAAKARRKKQPKPKAVRVLRALLPKTCAKANESIEDDLGIIGHPEIHGFHQFRHQLHREEKMEPDMDSFSETEAGNDSQPDEEQIDEEGEDETDRDEDRLARLMAASTTVRNVAKKSAIGEQKRKKMHKRVALLELLEPDLVENDPRRDERDTAFAQGYLLKVQQALSDQPEQYEKFLKLLYEFGCSDKTPVQLYFSMKDLLKDHLTLLSDFAGFLMPDQAKVCGCLMEHINFKKCREFLRKLEIYFSKQPHTLQRVIKAFAQWQNSSHSDPTDLMATVKPLLKGQPYLLDEFTKFFDNEKPPESSNLRFYFSSISFLCLAKCPEVI</sequence>
<organism evidence="7 8">
    <name type="scientific">Paralvinella palmiformis</name>
    <dbReference type="NCBI Taxonomy" id="53620"/>
    <lineage>
        <taxon>Eukaryota</taxon>
        <taxon>Metazoa</taxon>
        <taxon>Spiralia</taxon>
        <taxon>Lophotrochozoa</taxon>
        <taxon>Annelida</taxon>
        <taxon>Polychaeta</taxon>
        <taxon>Sedentaria</taxon>
        <taxon>Canalipalpata</taxon>
        <taxon>Terebellida</taxon>
        <taxon>Terebelliformia</taxon>
        <taxon>Alvinellidae</taxon>
        <taxon>Paralvinella</taxon>
    </lineage>
</organism>
<gene>
    <name evidence="7" type="ORF">LSH36_248g03050</name>
</gene>
<dbReference type="Pfam" id="PF02671">
    <property type="entry name" value="PAH"/>
    <property type="match status" value="1"/>
</dbReference>
<feature type="region of interest" description="Disordered" evidence="6">
    <location>
        <begin position="767"/>
        <end position="802"/>
    </location>
</feature>
<evidence type="ECO:0000256" key="5">
    <source>
        <dbReference type="PROSITE-ProRule" id="PRU00810"/>
    </source>
</evidence>
<dbReference type="InterPro" id="IPR003822">
    <property type="entry name" value="PAH"/>
</dbReference>
<dbReference type="AlphaFoldDB" id="A0AAD9N4W5"/>
<feature type="region of interest" description="Disordered" evidence="6">
    <location>
        <begin position="625"/>
        <end position="650"/>
    </location>
</feature>
<evidence type="ECO:0000313" key="8">
    <source>
        <dbReference type="Proteomes" id="UP001208570"/>
    </source>
</evidence>
<dbReference type="Gene3D" id="1.20.1160.11">
    <property type="entry name" value="Paired amphipathic helix"/>
    <property type="match status" value="2"/>
</dbReference>
<evidence type="ECO:0000256" key="3">
    <source>
        <dbReference type="ARBA" id="ARBA00023163"/>
    </source>
</evidence>
<dbReference type="GO" id="GO:0003712">
    <property type="term" value="F:transcription coregulator activity"/>
    <property type="evidence" value="ECO:0007669"/>
    <property type="project" value="TreeGrafter"/>
</dbReference>
<dbReference type="PROSITE" id="PS51477">
    <property type="entry name" value="PAH"/>
    <property type="match status" value="1"/>
</dbReference>
<feature type="region of interest" description="Disordered" evidence="6">
    <location>
        <begin position="527"/>
        <end position="551"/>
    </location>
</feature>
<keyword evidence="8" id="KW-1185">Reference proteome</keyword>
<feature type="compositionally biased region" description="Polar residues" evidence="6">
    <location>
        <begin position="537"/>
        <end position="548"/>
    </location>
</feature>
<keyword evidence="2" id="KW-0805">Transcription regulation</keyword>
<proteinExistence type="predicted"/>
<comment type="caution">
    <text evidence="7">The sequence shown here is derived from an EMBL/GenBank/DDBJ whole genome shotgun (WGS) entry which is preliminary data.</text>
</comment>
<evidence type="ECO:0000313" key="7">
    <source>
        <dbReference type="EMBL" id="KAK2155126.1"/>
    </source>
</evidence>
<dbReference type="SUPFAM" id="SSF47762">
    <property type="entry name" value="PAH2 domain"/>
    <property type="match status" value="2"/>
</dbReference>
<feature type="compositionally biased region" description="Acidic residues" evidence="6">
    <location>
        <begin position="784"/>
        <end position="800"/>
    </location>
</feature>
<comment type="subcellular location">
    <subcellularLocation>
        <location evidence="1 5">Nucleus</location>
    </subcellularLocation>
</comment>
<keyword evidence="4 5" id="KW-0539">Nucleus</keyword>
<protein>
    <recommendedName>
        <fullName evidence="9">GON-4-like protein</fullName>
    </recommendedName>
</protein>